<proteinExistence type="predicted"/>
<evidence type="ECO:0000256" key="3">
    <source>
        <dbReference type="SAM" id="SignalP"/>
    </source>
</evidence>
<keyword evidence="3" id="KW-0732">Signal</keyword>
<feature type="region of interest" description="Disordered" evidence="2">
    <location>
        <begin position="391"/>
        <end position="427"/>
    </location>
</feature>
<dbReference type="AlphaFoldDB" id="A0A6L6GCQ9"/>
<accession>A0A6L6GCQ9</accession>
<evidence type="ECO:0000256" key="1">
    <source>
        <dbReference type="SAM" id="Coils"/>
    </source>
</evidence>
<feature type="compositionally biased region" description="Polar residues" evidence="2">
    <location>
        <begin position="399"/>
        <end position="421"/>
    </location>
</feature>
<feature type="compositionally biased region" description="Polar residues" evidence="2">
    <location>
        <begin position="198"/>
        <end position="217"/>
    </location>
</feature>
<reference evidence="5 6" key="1">
    <citation type="submission" date="2019-11" db="EMBL/GenBank/DDBJ databases">
        <authorList>
            <person name="An D."/>
        </authorList>
    </citation>
    <scope>NUCLEOTIDE SEQUENCE [LARGE SCALE GENOMIC DNA]</scope>
    <source>
        <strain evidence="5 6">YIM 103518</strain>
    </source>
</reference>
<evidence type="ECO:0000259" key="4">
    <source>
        <dbReference type="Pfam" id="PF25800"/>
    </source>
</evidence>
<feature type="region of interest" description="Disordered" evidence="2">
    <location>
        <begin position="194"/>
        <end position="218"/>
    </location>
</feature>
<name>A0A6L6GCQ9_9GAMM</name>
<feature type="domain" description="FimV N-terminal" evidence="4">
    <location>
        <begin position="29"/>
        <end position="114"/>
    </location>
</feature>
<sequence>MTTYNKLKIAILAIFASQNIYALNVDPAIIQSSAGELLYAELNFRQSDINTPLEVSLAKPEDLMSIGATHQPPGHLNFFTRRNPNGSGVITITSSRPIIDSEINIIVKIKEGSTTRLQQIKKPLARNNTSTSSRTTSKENSLTPIMVVNEKDIALNLPTSSTYAPQITTPSTTKFEPLKVTSTATQAPTLTTPAPVVFQSTPSTNTQEILTKSAQSEETIEKITPPELVKAQNTASKSVSAQNIQIAPPIPQSNVSADPLVKKFANAEREKKALKTENKPEPKKVEPATLPNSNDKHIVQSNESLWAIASRVASEQNRSVNSVMQQIKANNEHAFIQGDANRLKRGVTLNLQETSTDDNARKVAKNKATYPKTKQSGTAKYRLSQAEMSLVAESEDNSAHGSASKNAKSNVTSPELSSKVMTSREKTVKLQRNVTQLEIALNQKDHRIQLLNARLAQLQQQLKNQQDAKKSHN</sequence>
<feature type="region of interest" description="Disordered" evidence="2">
    <location>
        <begin position="358"/>
        <end position="379"/>
    </location>
</feature>
<dbReference type="Pfam" id="PF25800">
    <property type="entry name" value="FimV_N"/>
    <property type="match status" value="1"/>
</dbReference>
<keyword evidence="1" id="KW-0175">Coiled coil</keyword>
<dbReference type="RefSeq" id="WP_154771892.1">
    <property type="nucleotide sequence ID" value="NZ_WLYL01000003.1"/>
</dbReference>
<feature type="coiled-coil region" evidence="1">
    <location>
        <begin position="441"/>
        <end position="468"/>
    </location>
</feature>
<feature type="region of interest" description="Disordered" evidence="2">
    <location>
        <begin position="270"/>
        <end position="295"/>
    </location>
</feature>
<feature type="chain" id="PRO_5026671164" description="FimV N-terminal domain-containing protein" evidence="3">
    <location>
        <begin position="23"/>
        <end position="473"/>
    </location>
</feature>
<feature type="signal peptide" evidence="3">
    <location>
        <begin position="1"/>
        <end position="22"/>
    </location>
</feature>
<comment type="caution">
    <text evidence="5">The sequence shown here is derived from an EMBL/GenBank/DDBJ whole genome shotgun (WGS) entry which is preliminary data.</text>
</comment>
<protein>
    <recommendedName>
        <fullName evidence="4">FimV N-terminal domain-containing protein</fullName>
    </recommendedName>
</protein>
<dbReference type="EMBL" id="WLYL01000003">
    <property type="protein sequence ID" value="MTD10245.1"/>
    <property type="molecule type" value="Genomic_DNA"/>
</dbReference>
<dbReference type="Proteomes" id="UP000473854">
    <property type="component" value="Unassembled WGS sequence"/>
</dbReference>
<feature type="compositionally biased region" description="Basic and acidic residues" evidence="2">
    <location>
        <begin position="270"/>
        <end position="286"/>
    </location>
</feature>
<gene>
    <name evidence="5" type="ORF">GIX10_02085</name>
</gene>
<evidence type="ECO:0000313" key="6">
    <source>
        <dbReference type="Proteomes" id="UP000473854"/>
    </source>
</evidence>
<organism evidence="5 6">
    <name type="scientific">Acinetobacter faecalis</name>
    <dbReference type="NCBI Taxonomy" id="2665161"/>
    <lineage>
        <taxon>Bacteria</taxon>
        <taxon>Pseudomonadati</taxon>
        <taxon>Pseudomonadota</taxon>
        <taxon>Gammaproteobacteria</taxon>
        <taxon>Moraxellales</taxon>
        <taxon>Moraxellaceae</taxon>
        <taxon>Acinetobacter</taxon>
    </lineage>
</organism>
<dbReference type="InterPro" id="IPR057840">
    <property type="entry name" value="FimV_N"/>
</dbReference>
<evidence type="ECO:0000256" key="2">
    <source>
        <dbReference type="SAM" id="MobiDB-lite"/>
    </source>
</evidence>
<evidence type="ECO:0000313" key="5">
    <source>
        <dbReference type="EMBL" id="MTD10245.1"/>
    </source>
</evidence>